<dbReference type="OrthoDB" id="430300at2759"/>
<evidence type="ECO:0000256" key="3">
    <source>
        <dbReference type="ARBA" id="ARBA00022989"/>
    </source>
</evidence>
<dbReference type="SUPFAM" id="SSF103473">
    <property type="entry name" value="MFS general substrate transporter"/>
    <property type="match status" value="1"/>
</dbReference>
<gene>
    <name evidence="6" type="ORF">PPYR_01676</name>
</gene>
<evidence type="ECO:0000256" key="5">
    <source>
        <dbReference type="SAM" id="Phobius"/>
    </source>
</evidence>
<feature type="transmembrane region" description="Helical" evidence="5">
    <location>
        <begin position="16"/>
        <end position="36"/>
    </location>
</feature>
<feature type="transmembrane region" description="Helical" evidence="5">
    <location>
        <begin position="138"/>
        <end position="162"/>
    </location>
</feature>
<evidence type="ECO:0000313" key="7">
    <source>
        <dbReference type="Proteomes" id="UP000327044"/>
    </source>
</evidence>
<dbReference type="PANTHER" id="PTHR23507">
    <property type="entry name" value="ZGC:174356"/>
    <property type="match status" value="1"/>
</dbReference>
<feature type="transmembrane region" description="Helical" evidence="5">
    <location>
        <begin position="390"/>
        <end position="411"/>
    </location>
</feature>
<dbReference type="InParanoid" id="A0A5N4B571"/>
<dbReference type="Proteomes" id="UP000327044">
    <property type="component" value="Unassembled WGS sequence"/>
</dbReference>
<accession>A0A5N4B571</accession>
<dbReference type="Pfam" id="PF07690">
    <property type="entry name" value="MFS_1"/>
    <property type="match status" value="1"/>
</dbReference>
<feature type="transmembrane region" description="Helical" evidence="5">
    <location>
        <begin position="108"/>
        <end position="132"/>
    </location>
</feature>
<dbReference type="Gene3D" id="1.20.1250.20">
    <property type="entry name" value="MFS general substrate transporter like domains"/>
    <property type="match status" value="1"/>
</dbReference>
<dbReference type="PANTHER" id="PTHR23507:SF39">
    <property type="entry name" value="GH23453P-RELATED"/>
    <property type="match status" value="1"/>
</dbReference>
<feature type="transmembrane region" description="Helical" evidence="5">
    <location>
        <begin position="262"/>
        <end position="280"/>
    </location>
</feature>
<keyword evidence="4 5" id="KW-0472">Membrane</keyword>
<evidence type="ECO:0000313" key="6">
    <source>
        <dbReference type="EMBL" id="KAB0804706.1"/>
    </source>
</evidence>
<comment type="caution">
    <text evidence="6">The sequence shown here is derived from an EMBL/GenBank/DDBJ whole genome shotgun (WGS) entry which is preliminary data.</text>
</comment>
<dbReference type="InterPro" id="IPR011701">
    <property type="entry name" value="MFS"/>
</dbReference>
<evidence type="ECO:0000256" key="1">
    <source>
        <dbReference type="ARBA" id="ARBA00004141"/>
    </source>
</evidence>
<name>A0A5N4B571_PHOPY</name>
<feature type="transmembrane region" description="Helical" evidence="5">
    <location>
        <begin position="423"/>
        <end position="446"/>
    </location>
</feature>
<feature type="transmembrane region" description="Helical" evidence="5">
    <location>
        <begin position="330"/>
        <end position="351"/>
    </location>
</feature>
<dbReference type="InterPro" id="IPR036259">
    <property type="entry name" value="MFS_trans_sf"/>
</dbReference>
<keyword evidence="2 5" id="KW-0812">Transmembrane</keyword>
<dbReference type="AlphaFoldDB" id="A0A5N4B571"/>
<feature type="transmembrane region" description="Helical" evidence="5">
    <location>
        <begin position="73"/>
        <end position="96"/>
    </location>
</feature>
<comment type="subcellular location">
    <subcellularLocation>
        <location evidence="1">Membrane</location>
        <topology evidence="1">Multi-pass membrane protein</topology>
    </subcellularLocation>
</comment>
<organism evidence="6 7">
    <name type="scientific">Photinus pyralis</name>
    <name type="common">Common eastern firefly</name>
    <name type="synonym">Lampyris pyralis</name>
    <dbReference type="NCBI Taxonomy" id="7054"/>
    <lineage>
        <taxon>Eukaryota</taxon>
        <taxon>Metazoa</taxon>
        <taxon>Ecdysozoa</taxon>
        <taxon>Arthropoda</taxon>
        <taxon>Hexapoda</taxon>
        <taxon>Insecta</taxon>
        <taxon>Pterygota</taxon>
        <taxon>Neoptera</taxon>
        <taxon>Endopterygota</taxon>
        <taxon>Coleoptera</taxon>
        <taxon>Polyphaga</taxon>
        <taxon>Elateriformia</taxon>
        <taxon>Elateroidea</taxon>
        <taxon>Lampyridae</taxon>
        <taxon>Lampyrinae</taxon>
        <taxon>Photinus</taxon>
    </lineage>
</organism>
<proteinExistence type="predicted"/>
<reference evidence="6 7" key="1">
    <citation type="journal article" date="2018" name="Elife">
        <title>Firefly genomes illuminate parallel origins of bioluminescence in beetles.</title>
        <authorList>
            <person name="Fallon T.R."/>
            <person name="Lower S.E."/>
            <person name="Chang C.H."/>
            <person name="Bessho-Uehara M."/>
            <person name="Martin G.J."/>
            <person name="Bewick A.J."/>
            <person name="Behringer M."/>
            <person name="Debat H.J."/>
            <person name="Wong I."/>
            <person name="Day J.C."/>
            <person name="Suvorov A."/>
            <person name="Silva C.J."/>
            <person name="Stanger-Hall K.F."/>
            <person name="Hall D.W."/>
            <person name="Schmitz R.J."/>
            <person name="Nelson D.R."/>
            <person name="Lewis S.M."/>
            <person name="Shigenobu S."/>
            <person name="Bybee S.M."/>
            <person name="Larracuente A.M."/>
            <person name="Oba Y."/>
            <person name="Weng J.K."/>
        </authorList>
    </citation>
    <scope>NUCLEOTIDE SEQUENCE [LARGE SCALE GENOMIC DNA]</scope>
    <source>
        <strain evidence="6">1611_PpyrPB1</strain>
        <tissue evidence="6">Whole body</tissue>
    </source>
</reference>
<keyword evidence="7" id="KW-1185">Reference proteome</keyword>
<protein>
    <recommendedName>
        <fullName evidence="8">Major facilitator superfamily (MFS) profile domain-containing protein</fullName>
    </recommendedName>
</protein>
<evidence type="ECO:0000256" key="2">
    <source>
        <dbReference type="ARBA" id="ARBA00022692"/>
    </source>
</evidence>
<evidence type="ECO:0008006" key="8">
    <source>
        <dbReference type="Google" id="ProtNLM"/>
    </source>
</evidence>
<dbReference type="EMBL" id="VVIM01000001">
    <property type="protein sequence ID" value="KAB0804706.1"/>
    <property type="molecule type" value="Genomic_DNA"/>
</dbReference>
<feature type="transmembrane region" description="Helical" evidence="5">
    <location>
        <begin position="202"/>
        <end position="223"/>
    </location>
</feature>
<evidence type="ECO:0000256" key="4">
    <source>
        <dbReference type="ARBA" id="ARBA00023136"/>
    </source>
</evidence>
<keyword evidence="3 5" id="KW-1133">Transmembrane helix</keyword>
<feature type="transmembrane region" description="Helical" evidence="5">
    <location>
        <begin position="300"/>
        <end position="323"/>
    </location>
</feature>
<sequence length="466" mass="52950">MFNWFKHAKIRVEIPYLLFGFSFMMESSITTNFLLYRTCYATLGYSENECQLLGTDEYANNNTTDLETEVQAYATRIIVTRSVIEACMSSIFCFFLASWSDKHGRRPLLLLGITGLLLSYLIMAIVSSLSYISPWYFLLHEIPLCLCGSNISLMTACLSYISDTVPEGSRGLRLGLMEGAVNIGMFIGTSSCSYIFNSFGYQTVYLICVTCQLCSWIFSWFCIEESVEILDNEKKWYALFDVAPVKESMVVLFKRRANNDRTTLWCLFGIFAIFTGGRFADTNVIFLYLRKNFSWTLERYTLFLAFSTVTWITFCFAFIVILVKTIRVKEIVAIMFALIFSISSSLMQGFASKNWHIYGAATLRSMGSCVSPLTQSLMSKVAPKEESARLFAALVSFSTVSLLLSIALNTYVYNQTILFLPQAFTFVTTAIYILTMVVAIIASFVYRERRPDYNLLVNEDDGNTKD</sequence>
<dbReference type="GO" id="GO:0022857">
    <property type="term" value="F:transmembrane transporter activity"/>
    <property type="evidence" value="ECO:0007669"/>
    <property type="project" value="InterPro"/>
</dbReference>
<feature type="transmembrane region" description="Helical" evidence="5">
    <location>
        <begin position="174"/>
        <end position="196"/>
    </location>
</feature>
<dbReference type="GO" id="GO:0016020">
    <property type="term" value="C:membrane"/>
    <property type="evidence" value="ECO:0007669"/>
    <property type="project" value="UniProtKB-SubCell"/>
</dbReference>